<organism evidence="3 4">
    <name type="scientific">Tieghemiomyces parasiticus</name>
    <dbReference type="NCBI Taxonomy" id="78921"/>
    <lineage>
        <taxon>Eukaryota</taxon>
        <taxon>Fungi</taxon>
        <taxon>Fungi incertae sedis</taxon>
        <taxon>Zoopagomycota</taxon>
        <taxon>Kickxellomycotina</taxon>
        <taxon>Dimargaritomycetes</taxon>
        <taxon>Dimargaritales</taxon>
        <taxon>Dimargaritaceae</taxon>
        <taxon>Tieghemiomyces</taxon>
    </lineage>
</organism>
<feature type="compositionally biased region" description="Basic residues" evidence="1">
    <location>
        <begin position="69"/>
        <end position="78"/>
    </location>
</feature>
<dbReference type="InterPro" id="IPR052584">
    <property type="entry name" value="U2_snRNP_Complex_Component"/>
</dbReference>
<sequence>MAMDPLYAQFADVFKKFALPGEDVDLPSGIESAETKQSTENSEQPTAAGTEGDDNHSDDEGSPQTSTVKHSRNRKLRDKRITVAELKQKVKRPDLVEWVDTTARDPQLLVHLKSIRNSVPVPEHWSRKRKYLQGKRAMEKSAFELPDFIQATGIQTMRDAAKEKEDAKKLKSKTRERVQPKMGKLGLDYQKLHDAFFRFQTKPPLTLPGDLYFEGKESEAVAKEFKPGQLSDALIEALSIPPLAPPPWLINMQRYGPPPNYPNLRIPGLNAPIPEGAQWGFHPGGWGKPPVDEFNRPLYGNVFLTNSNAEGAEPINRERWGELVSDEEEEEESEDESMAAGSEAGDEEAADGEVEEEGTGRAEVDGMATPSGLASVAGGLETPAQIELRKTARPAPPTAETTPRSLYQVLEQKDTAVSGFMGSQHVYDVAGSNHAQPSSTAAPSATKKTKLAMDAGVDLALDPAEMATLDEQALRAKYEASLQEAQKATEVTPHEDFSDLVAEHAGKQAKKRKQMADGKDKAAKKLRDFKF</sequence>
<feature type="compositionally biased region" description="Acidic residues" evidence="1">
    <location>
        <begin position="324"/>
        <end position="337"/>
    </location>
</feature>
<dbReference type="InterPro" id="IPR006568">
    <property type="entry name" value="PSP_pro-rich"/>
</dbReference>
<protein>
    <recommendedName>
        <fullName evidence="2">PSP proline-rich domain-containing protein</fullName>
    </recommendedName>
</protein>
<dbReference type="Proteomes" id="UP001150569">
    <property type="component" value="Unassembled WGS sequence"/>
</dbReference>
<reference evidence="3" key="1">
    <citation type="submission" date="2022-07" db="EMBL/GenBank/DDBJ databases">
        <title>Phylogenomic reconstructions and comparative analyses of Kickxellomycotina fungi.</title>
        <authorList>
            <person name="Reynolds N.K."/>
            <person name="Stajich J.E."/>
            <person name="Barry K."/>
            <person name="Grigoriev I.V."/>
            <person name="Crous P."/>
            <person name="Smith M.E."/>
        </authorList>
    </citation>
    <scope>NUCLEOTIDE SEQUENCE</scope>
    <source>
        <strain evidence="3">RSA 861</strain>
    </source>
</reference>
<dbReference type="AlphaFoldDB" id="A0A9W8DUW7"/>
<dbReference type="SMART" id="SM00581">
    <property type="entry name" value="PSP"/>
    <property type="match status" value="1"/>
</dbReference>
<dbReference type="GO" id="GO:0005634">
    <property type="term" value="C:nucleus"/>
    <property type="evidence" value="ECO:0007669"/>
    <property type="project" value="InterPro"/>
</dbReference>
<dbReference type="OrthoDB" id="10260794at2759"/>
<gene>
    <name evidence="3" type="ORF">IWQ60_003321</name>
</gene>
<accession>A0A9W8DUW7</accession>
<dbReference type="PANTHER" id="PTHR12785">
    <property type="entry name" value="SPLICING FACTOR 3B"/>
    <property type="match status" value="1"/>
</dbReference>
<name>A0A9W8DUW7_9FUNG</name>
<dbReference type="InterPro" id="IPR007180">
    <property type="entry name" value="DUF382"/>
</dbReference>
<evidence type="ECO:0000256" key="1">
    <source>
        <dbReference type="SAM" id="MobiDB-lite"/>
    </source>
</evidence>
<dbReference type="Pfam" id="PF04037">
    <property type="entry name" value="DUF382"/>
    <property type="match status" value="1"/>
</dbReference>
<feature type="region of interest" description="Disordered" evidence="1">
    <location>
        <begin position="505"/>
        <end position="531"/>
    </location>
</feature>
<feature type="compositionally biased region" description="Acidic residues" evidence="1">
    <location>
        <begin position="344"/>
        <end position="357"/>
    </location>
</feature>
<feature type="region of interest" description="Disordered" evidence="1">
    <location>
        <begin position="323"/>
        <end position="376"/>
    </location>
</feature>
<evidence type="ECO:0000313" key="4">
    <source>
        <dbReference type="Proteomes" id="UP001150569"/>
    </source>
</evidence>
<dbReference type="Pfam" id="PF04046">
    <property type="entry name" value="PSP"/>
    <property type="match status" value="1"/>
</dbReference>
<feature type="compositionally biased region" description="Polar residues" evidence="1">
    <location>
        <begin position="35"/>
        <end position="47"/>
    </location>
</feature>
<feature type="region of interest" description="Disordered" evidence="1">
    <location>
        <begin position="24"/>
        <end position="80"/>
    </location>
</feature>
<comment type="caution">
    <text evidence="3">The sequence shown here is derived from an EMBL/GenBank/DDBJ whole genome shotgun (WGS) entry which is preliminary data.</text>
</comment>
<keyword evidence="4" id="KW-1185">Reference proteome</keyword>
<dbReference type="EMBL" id="JANBPT010000140">
    <property type="protein sequence ID" value="KAJ1926983.1"/>
    <property type="molecule type" value="Genomic_DNA"/>
</dbReference>
<evidence type="ECO:0000313" key="3">
    <source>
        <dbReference type="EMBL" id="KAJ1926983.1"/>
    </source>
</evidence>
<evidence type="ECO:0000259" key="2">
    <source>
        <dbReference type="SMART" id="SM00581"/>
    </source>
</evidence>
<dbReference type="PANTHER" id="PTHR12785:SF6">
    <property type="entry name" value="SPLICING FACTOR 3B SUBUNIT 2"/>
    <property type="match status" value="1"/>
</dbReference>
<proteinExistence type="predicted"/>
<feature type="domain" description="PSP proline-rich" evidence="2">
    <location>
        <begin position="222"/>
        <end position="275"/>
    </location>
</feature>
<feature type="compositionally biased region" description="Basic and acidic residues" evidence="1">
    <location>
        <begin position="514"/>
        <end position="531"/>
    </location>
</feature>